<reference evidence="2 3" key="1">
    <citation type="journal article" date="2021" name="BMC Genomics">
        <title>Datura genome reveals duplications of psychoactive alkaloid biosynthetic genes and high mutation rate following tissue culture.</title>
        <authorList>
            <person name="Rajewski A."/>
            <person name="Carter-House D."/>
            <person name="Stajich J."/>
            <person name="Litt A."/>
        </authorList>
    </citation>
    <scope>NUCLEOTIDE SEQUENCE [LARGE SCALE GENOMIC DNA]</scope>
    <source>
        <strain evidence="2">AR-01</strain>
    </source>
</reference>
<evidence type="ECO:0000313" key="2">
    <source>
        <dbReference type="EMBL" id="MCD7456356.1"/>
    </source>
</evidence>
<gene>
    <name evidence="2" type="ORF">HAX54_031436</name>
</gene>
<feature type="region of interest" description="Disordered" evidence="1">
    <location>
        <begin position="58"/>
        <end position="77"/>
    </location>
</feature>
<dbReference type="Proteomes" id="UP000823775">
    <property type="component" value="Unassembled WGS sequence"/>
</dbReference>
<dbReference type="EMBL" id="JACEIK010000399">
    <property type="protein sequence ID" value="MCD7456356.1"/>
    <property type="molecule type" value="Genomic_DNA"/>
</dbReference>
<name>A0ABS8SBW1_DATST</name>
<proteinExistence type="predicted"/>
<evidence type="ECO:0000313" key="3">
    <source>
        <dbReference type="Proteomes" id="UP000823775"/>
    </source>
</evidence>
<keyword evidence="3" id="KW-1185">Reference proteome</keyword>
<organism evidence="2 3">
    <name type="scientific">Datura stramonium</name>
    <name type="common">Jimsonweed</name>
    <name type="synonym">Common thornapple</name>
    <dbReference type="NCBI Taxonomy" id="4076"/>
    <lineage>
        <taxon>Eukaryota</taxon>
        <taxon>Viridiplantae</taxon>
        <taxon>Streptophyta</taxon>
        <taxon>Embryophyta</taxon>
        <taxon>Tracheophyta</taxon>
        <taxon>Spermatophyta</taxon>
        <taxon>Magnoliopsida</taxon>
        <taxon>eudicotyledons</taxon>
        <taxon>Gunneridae</taxon>
        <taxon>Pentapetalae</taxon>
        <taxon>asterids</taxon>
        <taxon>lamiids</taxon>
        <taxon>Solanales</taxon>
        <taxon>Solanaceae</taxon>
        <taxon>Solanoideae</taxon>
        <taxon>Datureae</taxon>
        <taxon>Datura</taxon>
    </lineage>
</organism>
<comment type="caution">
    <text evidence="2">The sequence shown here is derived from an EMBL/GenBank/DDBJ whole genome shotgun (WGS) entry which is preliminary data.</text>
</comment>
<protein>
    <submittedName>
        <fullName evidence="2">Uncharacterized protein</fullName>
    </submittedName>
</protein>
<evidence type="ECO:0000256" key="1">
    <source>
        <dbReference type="SAM" id="MobiDB-lite"/>
    </source>
</evidence>
<accession>A0ABS8SBW1</accession>
<sequence>MGDRNNLRERDQVLVMTIEEIDEGRRIVLLVYGSPWIDLQEIERGDLETRRRSLSSSLCTTTDDHHHPPAITESSSPPLRSLSSLLIPMITLVTPYLSPATTDDHHKPLFRSASPKLCICGISRTIR</sequence>